<proteinExistence type="predicted"/>
<dbReference type="EMBL" id="JAPUUL010001884">
    <property type="protein sequence ID" value="KAJ8126375.1"/>
    <property type="molecule type" value="Genomic_DNA"/>
</dbReference>
<sequence>MTTILPRASRATPTLGKLARATPKVVSGGALALRAAGAASLRTPYTKNGSARHMSSQSSPSSKLKTTQAAEPSTRGLLPEFSLKGKVVIVSGGAQGLGVVQAEALLEAGATGKYRPLIYHLLKGRGGEGRRGGAKGFRASF</sequence>
<keyword evidence="2" id="KW-1185">Reference proteome</keyword>
<organism evidence="1 2">
    <name type="scientific">Lasiodiplodia mahajangana</name>
    <dbReference type="NCBI Taxonomy" id="1108764"/>
    <lineage>
        <taxon>Eukaryota</taxon>
        <taxon>Fungi</taxon>
        <taxon>Dikarya</taxon>
        <taxon>Ascomycota</taxon>
        <taxon>Pezizomycotina</taxon>
        <taxon>Dothideomycetes</taxon>
        <taxon>Dothideomycetes incertae sedis</taxon>
        <taxon>Botryosphaeriales</taxon>
        <taxon>Botryosphaeriaceae</taxon>
        <taxon>Lasiodiplodia</taxon>
    </lineage>
</organism>
<accession>A0ACC2JFX9</accession>
<name>A0ACC2JFX9_9PEZI</name>
<evidence type="ECO:0000313" key="2">
    <source>
        <dbReference type="Proteomes" id="UP001153332"/>
    </source>
</evidence>
<gene>
    <name evidence="1" type="ORF">O1611_g7263</name>
</gene>
<dbReference type="Proteomes" id="UP001153332">
    <property type="component" value="Unassembled WGS sequence"/>
</dbReference>
<reference evidence="1" key="1">
    <citation type="submission" date="2022-12" db="EMBL/GenBank/DDBJ databases">
        <title>Genome Sequence of Lasiodiplodia mahajangana.</title>
        <authorList>
            <person name="Buettner E."/>
        </authorList>
    </citation>
    <scope>NUCLEOTIDE SEQUENCE</scope>
    <source>
        <strain evidence="1">VT137</strain>
    </source>
</reference>
<protein>
    <submittedName>
        <fullName evidence="1">Uncharacterized protein</fullName>
    </submittedName>
</protein>
<comment type="caution">
    <text evidence="1">The sequence shown here is derived from an EMBL/GenBank/DDBJ whole genome shotgun (WGS) entry which is preliminary data.</text>
</comment>
<evidence type="ECO:0000313" key="1">
    <source>
        <dbReference type="EMBL" id="KAJ8126375.1"/>
    </source>
</evidence>